<evidence type="ECO:0000256" key="1">
    <source>
        <dbReference type="ARBA" id="ARBA00006484"/>
    </source>
</evidence>
<accession>A0A3B0SZ78</accession>
<evidence type="ECO:0000256" key="2">
    <source>
        <dbReference type="ARBA" id="ARBA00023002"/>
    </source>
</evidence>
<dbReference type="AlphaFoldDB" id="A0A3B0SZ78"/>
<dbReference type="Pfam" id="PF00106">
    <property type="entry name" value="adh_short"/>
    <property type="match status" value="1"/>
</dbReference>
<proteinExistence type="inferred from homology"/>
<dbReference type="GO" id="GO:0050664">
    <property type="term" value="F:oxidoreductase activity, acting on NAD(P)H, oxygen as acceptor"/>
    <property type="evidence" value="ECO:0007669"/>
    <property type="project" value="TreeGrafter"/>
</dbReference>
<keyword evidence="2" id="KW-0560">Oxidoreductase</keyword>
<name>A0A3B0SZ78_9ZZZZ</name>
<sequence length="251" mass="27165">MTRRPARQLEDKIALITGATRGIGAGVALALAREGAHIIMVGRTTGALEEMDDAVREAGSEATLVPMDLSDFDAIDRLGGHVAEQWGRLDILIGNAGILGPISPLGHIRPKNWDQLMAINVTANYRLIRSFDPLLRAADAGRAIFVTSTVATSCRPYWGGYATTKAALNCMVKTYAGEVVNNTNVRANIINPGPIRTDMRATAMPGEDPETLDTPGDIAPLFVKMSLPEFQESGRIISYADYKTGDYREMF</sequence>
<dbReference type="PANTHER" id="PTHR43008:SF4">
    <property type="entry name" value="CHAIN DEHYDROGENASE, PUTATIVE (AFU_ORTHOLOGUE AFUA_4G08710)-RELATED"/>
    <property type="match status" value="1"/>
</dbReference>
<evidence type="ECO:0000313" key="4">
    <source>
        <dbReference type="EMBL" id="VAW07522.1"/>
    </source>
</evidence>
<dbReference type="PRINTS" id="PR00081">
    <property type="entry name" value="GDHRDH"/>
</dbReference>
<evidence type="ECO:0000259" key="3">
    <source>
        <dbReference type="SMART" id="SM00822"/>
    </source>
</evidence>
<dbReference type="PANTHER" id="PTHR43008">
    <property type="entry name" value="BENZIL REDUCTASE"/>
    <property type="match status" value="1"/>
</dbReference>
<dbReference type="EMBL" id="UOEJ01000277">
    <property type="protein sequence ID" value="VAW07522.1"/>
    <property type="molecule type" value="Genomic_DNA"/>
</dbReference>
<comment type="similarity">
    <text evidence="1">Belongs to the short-chain dehydrogenases/reductases (SDR) family.</text>
</comment>
<gene>
    <name evidence="4" type="ORF">MNBD_ALPHA01-1629</name>
</gene>
<dbReference type="PROSITE" id="PS00061">
    <property type="entry name" value="ADH_SHORT"/>
    <property type="match status" value="1"/>
</dbReference>
<protein>
    <submittedName>
        <fullName evidence="4">Oxidoreductase, short-chain dehydrogenase/reductase family</fullName>
    </submittedName>
</protein>
<feature type="domain" description="Ketoreductase" evidence="3">
    <location>
        <begin position="12"/>
        <end position="198"/>
    </location>
</feature>
<dbReference type="InterPro" id="IPR002347">
    <property type="entry name" value="SDR_fam"/>
</dbReference>
<dbReference type="SMART" id="SM00822">
    <property type="entry name" value="PKS_KR"/>
    <property type="match status" value="1"/>
</dbReference>
<organism evidence="4">
    <name type="scientific">hydrothermal vent metagenome</name>
    <dbReference type="NCBI Taxonomy" id="652676"/>
    <lineage>
        <taxon>unclassified sequences</taxon>
        <taxon>metagenomes</taxon>
        <taxon>ecological metagenomes</taxon>
    </lineage>
</organism>
<dbReference type="Gene3D" id="3.40.50.720">
    <property type="entry name" value="NAD(P)-binding Rossmann-like Domain"/>
    <property type="match status" value="1"/>
</dbReference>
<reference evidence="4" key="1">
    <citation type="submission" date="2018-06" db="EMBL/GenBank/DDBJ databases">
        <authorList>
            <person name="Zhirakovskaya E."/>
        </authorList>
    </citation>
    <scope>NUCLEOTIDE SEQUENCE</scope>
</reference>
<dbReference type="InterPro" id="IPR020904">
    <property type="entry name" value="Sc_DH/Rdtase_CS"/>
</dbReference>
<dbReference type="SUPFAM" id="SSF51735">
    <property type="entry name" value="NAD(P)-binding Rossmann-fold domains"/>
    <property type="match status" value="1"/>
</dbReference>
<dbReference type="PRINTS" id="PR00080">
    <property type="entry name" value="SDRFAMILY"/>
</dbReference>
<dbReference type="InterPro" id="IPR036291">
    <property type="entry name" value="NAD(P)-bd_dom_sf"/>
</dbReference>
<dbReference type="InterPro" id="IPR057326">
    <property type="entry name" value="KR_dom"/>
</dbReference>